<name>A0A485B2V5_KLUCR</name>
<dbReference type="Proteomes" id="UP000401081">
    <property type="component" value="Unassembled WGS sequence"/>
</dbReference>
<gene>
    <name evidence="1" type="ORF">NCTC12993_03740</name>
</gene>
<sequence length="79" mass="8969">MQDIIFDTVSDETTILAIGSLFRRGDNKQWGVNLDLTPKAETASLSLSNIPVLARKRVLNPTQEHKPAGFHLSFYHRQY</sequence>
<reference evidence="1 2" key="1">
    <citation type="submission" date="2019-03" db="EMBL/GenBank/DDBJ databases">
        <authorList>
            <consortium name="Pathogen Informatics"/>
        </authorList>
    </citation>
    <scope>NUCLEOTIDE SEQUENCE [LARGE SCALE GENOMIC DNA]</scope>
    <source>
        <strain evidence="1 2">NCTC12993</strain>
    </source>
</reference>
<evidence type="ECO:0000313" key="1">
    <source>
        <dbReference type="EMBL" id="VFS67554.1"/>
    </source>
</evidence>
<organism evidence="1 2">
    <name type="scientific">Kluyvera cryocrescens</name>
    <name type="common">Kluyvera citrophila</name>
    <dbReference type="NCBI Taxonomy" id="580"/>
    <lineage>
        <taxon>Bacteria</taxon>
        <taxon>Pseudomonadati</taxon>
        <taxon>Pseudomonadota</taxon>
        <taxon>Gammaproteobacteria</taxon>
        <taxon>Enterobacterales</taxon>
        <taxon>Enterobacteriaceae</taxon>
        <taxon>Kluyvera</taxon>
    </lineage>
</organism>
<proteinExistence type="predicted"/>
<keyword evidence="2" id="KW-1185">Reference proteome</keyword>
<accession>A0A485B2V5</accession>
<protein>
    <submittedName>
        <fullName evidence="1">Uncharacterized protein</fullName>
    </submittedName>
</protein>
<evidence type="ECO:0000313" key="2">
    <source>
        <dbReference type="Proteomes" id="UP000401081"/>
    </source>
</evidence>
<dbReference type="AlphaFoldDB" id="A0A485B2V5"/>
<dbReference type="EMBL" id="CAADJD010000020">
    <property type="protein sequence ID" value="VFS67554.1"/>
    <property type="molecule type" value="Genomic_DNA"/>
</dbReference>